<feature type="transmembrane region" description="Helical" evidence="1">
    <location>
        <begin position="42"/>
        <end position="66"/>
    </location>
</feature>
<comment type="caution">
    <text evidence="2">The sequence shown here is derived from an EMBL/GenBank/DDBJ whole genome shotgun (WGS) entry which is preliminary data.</text>
</comment>
<keyword evidence="1" id="KW-0812">Transmembrane</keyword>
<evidence type="ECO:0000313" key="3">
    <source>
        <dbReference type="Proteomes" id="UP000257014"/>
    </source>
</evidence>
<evidence type="ECO:0000256" key="1">
    <source>
        <dbReference type="SAM" id="Phobius"/>
    </source>
</evidence>
<name>A0A3E0K447_9BACI</name>
<feature type="transmembrane region" description="Helical" evidence="1">
    <location>
        <begin position="12"/>
        <end position="30"/>
    </location>
</feature>
<accession>A0A3E0K447</accession>
<keyword evidence="1" id="KW-0472">Membrane</keyword>
<evidence type="ECO:0000313" key="2">
    <source>
        <dbReference type="EMBL" id="REJ28396.1"/>
    </source>
</evidence>
<reference evidence="2 3" key="1">
    <citation type="submission" date="2018-03" db="EMBL/GenBank/DDBJ databases">
        <authorList>
            <person name="Keele B.F."/>
        </authorList>
    </citation>
    <scope>NUCLEOTIDE SEQUENCE [LARGE SCALE GENOMIC DNA]</scope>
    <source>
        <strain evidence="2">ZCTH4_d</strain>
    </source>
</reference>
<protein>
    <submittedName>
        <fullName evidence="2">Uncharacterized protein</fullName>
    </submittedName>
</protein>
<dbReference type="AlphaFoldDB" id="A0A3E0K447"/>
<dbReference type="RefSeq" id="WP_120666948.1">
    <property type="nucleotide sequence ID" value="NZ_QEWB01000011.1"/>
</dbReference>
<keyword evidence="1" id="KW-1133">Transmembrane helix</keyword>
<gene>
    <name evidence="2" type="ORF">C6P37_09195</name>
</gene>
<proteinExistence type="predicted"/>
<dbReference type="Proteomes" id="UP000257014">
    <property type="component" value="Unassembled WGS sequence"/>
</dbReference>
<sequence>MPGVNKLIPKISYKGVFVFFMILFLGLMFIPTSLRFVGISKALSYFLAAWISSTLGMIIVLTRIDGKPEEKIYFKKRILLSVIVGLTSSALIIFIFGGDVIG</sequence>
<dbReference type="EMBL" id="QEWE01000017">
    <property type="protein sequence ID" value="REJ28396.1"/>
    <property type="molecule type" value="Genomic_DNA"/>
</dbReference>
<organism evidence="2 3">
    <name type="scientific">Caldibacillus debilis</name>
    <dbReference type="NCBI Taxonomy" id="301148"/>
    <lineage>
        <taxon>Bacteria</taxon>
        <taxon>Bacillati</taxon>
        <taxon>Bacillota</taxon>
        <taxon>Bacilli</taxon>
        <taxon>Bacillales</taxon>
        <taxon>Bacillaceae</taxon>
        <taxon>Caldibacillus</taxon>
    </lineage>
</organism>
<feature type="transmembrane region" description="Helical" evidence="1">
    <location>
        <begin position="78"/>
        <end position="97"/>
    </location>
</feature>